<dbReference type="OrthoDB" id="447516at2759"/>
<feature type="region of interest" description="Disordered" evidence="1">
    <location>
        <begin position="745"/>
        <end position="783"/>
    </location>
</feature>
<feature type="compositionally biased region" description="Basic and acidic residues" evidence="1">
    <location>
        <begin position="179"/>
        <end position="221"/>
    </location>
</feature>
<feature type="region of interest" description="Disordered" evidence="1">
    <location>
        <begin position="1"/>
        <end position="58"/>
    </location>
</feature>
<feature type="region of interest" description="Disordered" evidence="1">
    <location>
        <begin position="893"/>
        <end position="997"/>
    </location>
</feature>
<feature type="compositionally biased region" description="Basic and acidic residues" evidence="1">
    <location>
        <begin position="745"/>
        <end position="760"/>
    </location>
</feature>
<dbReference type="Gene3D" id="2.30.42.10">
    <property type="match status" value="1"/>
</dbReference>
<feature type="compositionally biased region" description="Low complexity" evidence="1">
    <location>
        <begin position="633"/>
        <end position="647"/>
    </location>
</feature>
<feature type="compositionally biased region" description="Low complexity" evidence="1">
    <location>
        <begin position="381"/>
        <end position="400"/>
    </location>
</feature>
<protein>
    <submittedName>
        <fullName evidence="2">Uncharacterized protein</fullName>
    </submittedName>
</protein>
<sequence>MKRKSYRSDTGGGRRTESQPPDLKRGYNKSGKWSGWSPFHVFSGTSRPERRKAEGTDEGERFAVHLRGKDLGLNICGSAKDGIFVKDVLHRGPAFESGRIRAGDRIASVTVSFENMVYEDALTILHYAHDVVLDLERRSEPQSEPAAEPLKRAASAGKSNDLAAEKLAHSFNRSQSIDGARRVPTEHATSKPDELDEKPTIKDSKLEAKGDGVDASSKERQYVPPPEASLVKQSVHLVQKDLEPPRETAVDIERPSSKTPETIRVEKFGVKVLPELAGVQKTEDVDVESGEGKFRELPVDVPAEAQLKISQENEKKPVDAGKREKEKTSPIDKKSKFSLKGLKIPKFPQSGGKEIYENDKYTSVEIGKVDLRVPEEESLNSGREGSGSVEGSRSGRLGSVSDDENLEKIEVHPSADEDEHVGHGDDKKGGLGEAIKGFKEKFHHGVQKLWKKDDTSSSDDEEAGHTEGKDRRKKLNLSESKQDDSSDTDGPVAVENESEIKKKSEVPPSEKEMSTTFVEKRQSSFSDPAALEAYLPSPSSEGNATDDLKQPSPDPIPIETSVVIKDGPVLDLEPEVFPKAKEDDIDSVGEVVEKADAKRKIVLPDLTKVAENPSSRQAEEKGVKEKEKKEENSSSSSSSSESSGSESDTPEGMTTSTPVKPRGKKRKGKKPKSSSTGDLSKIEEDQDDELPLERAVSMDFHGSPKDRKGRKGFPEVSTSSELATISDEQPELKHASVWGTMEEALKEETTSHPQKIKVEVGEDDNVSSISIGDSSPPVETERPITIQTSSSIAVGSADESNIQWVTVNSSDGDISQPWVTALDSTPGSVSDSQVIEVGQLESLESEPVRLTIGVLDEPCVNGVAKLNGSASPSENFAIDIPSLHVVPQPAKITIQSPPVHESWSTTTLVSETPPDDTELDTVEEEVPYESSPVSLESPVSSEGTGLPSYSHPVASRSSSSSSSSTSSSSATEEHSEKNGKHEHMDSPSPPPPPALLREDSKSRLMQIVADANEIVVPKKENHSKSNTSLNLEEEGREVFEISADELDSTMMSHRQFLLRRAEHKDHLSPSNNDLTSFNSWTYVDNDGDLPSTNLVRSIQVNNESSTTHIKVDPTAFESDISRTVIITKPHAPKGANQVTVLSSGPESPPPNLRPPE</sequence>
<dbReference type="AlphaFoldDB" id="A0A7R8ZK12"/>
<feature type="region of interest" description="Disordered" evidence="1">
    <location>
        <begin position="594"/>
        <end position="732"/>
    </location>
</feature>
<dbReference type="Pfam" id="PF00595">
    <property type="entry name" value="PDZ"/>
    <property type="match status" value="1"/>
</dbReference>
<evidence type="ECO:0000313" key="2">
    <source>
        <dbReference type="EMBL" id="CAD7222282.1"/>
    </source>
</evidence>
<feature type="compositionally biased region" description="Acidic residues" evidence="1">
    <location>
        <begin position="913"/>
        <end position="927"/>
    </location>
</feature>
<dbReference type="EMBL" id="OB660041">
    <property type="protein sequence ID" value="CAD7222282.1"/>
    <property type="molecule type" value="Genomic_DNA"/>
</dbReference>
<feature type="compositionally biased region" description="Basic and acidic residues" evidence="1">
    <location>
        <begin position="12"/>
        <end position="25"/>
    </location>
</feature>
<feature type="compositionally biased region" description="Basic and acidic residues" evidence="1">
    <location>
        <begin position="311"/>
        <end position="335"/>
    </location>
</feature>
<feature type="compositionally biased region" description="Basic and acidic residues" evidence="1">
    <location>
        <begin position="366"/>
        <end position="375"/>
    </location>
</feature>
<dbReference type="SMART" id="SM00228">
    <property type="entry name" value="PDZ"/>
    <property type="match status" value="1"/>
</dbReference>
<feature type="compositionally biased region" description="Basic and acidic residues" evidence="1">
    <location>
        <begin position="47"/>
        <end position="58"/>
    </location>
</feature>
<feature type="compositionally biased region" description="Pro residues" evidence="1">
    <location>
        <begin position="1146"/>
        <end position="1156"/>
    </location>
</feature>
<feature type="region of interest" description="Disordered" evidence="1">
    <location>
        <begin position="1129"/>
        <end position="1156"/>
    </location>
</feature>
<dbReference type="SUPFAM" id="SSF50156">
    <property type="entry name" value="PDZ domain-like"/>
    <property type="match status" value="1"/>
</dbReference>
<feature type="compositionally biased region" description="Basic and acidic residues" evidence="1">
    <location>
        <begin position="617"/>
        <end position="632"/>
    </location>
</feature>
<feature type="compositionally biased region" description="Basic and acidic residues" evidence="1">
    <location>
        <begin position="406"/>
        <end position="440"/>
    </location>
</feature>
<feature type="compositionally biased region" description="Basic and acidic residues" evidence="1">
    <location>
        <begin position="498"/>
        <end position="522"/>
    </location>
</feature>
<organism evidence="2">
    <name type="scientific">Cyprideis torosa</name>
    <dbReference type="NCBI Taxonomy" id="163714"/>
    <lineage>
        <taxon>Eukaryota</taxon>
        <taxon>Metazoa</taxon>
        <taxon>Ecdysozoa</taxon>
        <taxon>Arthropoda</taxon>
        <taxon>Crustacea</taxon>
        <taxon>Oligostraca</taxon>
        <taxon>Ostracoda</taxon>
        <taxon>Podocopa</taxon>
        <taxon>Podocopida</taxon>
        <taxon>Cytherocopina</taxon>
        <taxon>Cytheroidea</taxon>
        <taxon>Cytherideidae</taxon>
        <taxon>Cyprideis</taxon>
    </lineage>
</organism>
<gene>
    <name evidence="2" type="ORF">CTOB1V02_LOCUS294</name>
</gene>
<feature type="compositionally biased region" description="Basic residues" evidence="1">
    <location>
        <begin position="661"/>
        <end position="672"/>
    </location>
</feature>
<evidence type="ECO:0000256" key="1">
    <source>
        <dbReference type="SAM" id="MobiDB-lite"/>
    </source>
</evidence>
<feature type="compositionally biased region" description="Basic and acidic residues" evidence="1">
    <location>
        <begin position="971"/>
        <end position="985"/>
    </location>
</feature>
<reference evidence="2" key="1">
    <citation type="submission" date="2020-11" db="EMBL/GenBank/DDBJ databases">
        <authorList>
            <person name="Tran Van P."/>
        </authorList>
    </citation>
    <scope>NUCLEOTIDE SEQUENCE</scope>
</reference>
<feature type="compositionally biased region" description="Low complexity" evidence="1">
    <location>
        <begin position="928"/>
        <end position="969"/>
    </location>
</feature>
<feature type="region of interest" description="Disordered" evidence="1">
    <location>
        <begin position="366"/>
        <end position="559"/>
    </location>
</feature>
<feature type="compositionally biased region" description="Polar residues" evidence="1">
    <location>
        <begin position="716"/>
        <end position="727"/>
    </location>
</feature>
<feature type="region of interest" description="Disordered" evidence="1">
    <location>
        <begin position="139"/>
        <end position="158"/>
    </location>
</feature>
<feature type="region of interest" description="Disordered" evidence="1">
    <location>
        <begin position="170"/>
        <end position="229"/>
    </location>
</feature>
<dbReference type="InterPro" id="IPR036034">
    <property type="entry name" value="PDZ_sf"/>
</dbReference>
<name>A0A7R8ZK12_9CRUS</name>
<feature type="region of interest" description="Disordered" evidence="1">
    <location>
        <begin position="281"/>
        <end position="336"/>
    </location>
</feature>
<proteinExistence type="predicted"/>
<dbReference type="PROSITE" id="PS50106">
    <property type="entry name" value="PDZ"/>
    <property type="match status" value="1"/>
</dbReference>
<accession>A0A7R8ZK12</accession>
<dbReference type="InterPro" id="IPR001478">
    <property type="entry name" value="PDZ"/>
</dbReference>